<organism evidence="1 2">
    <name type="scientific">Oryza sativa subsp. japonica</name>
    <name type="common">Rice</name>
    <dbReference type="NCBI Taxonomy" id="39947"/>
    <lineage>
        <taxon>Eukaryota</taxon>
        <taxon>Viridiplantae</taxon>
        <taxon>Streptophyta</taxon>
        <taxon>Embryophyta</taxon>
        <taxon>Tracheophyta</taxon>
        <taxon>Spermatophyta</taxon>
        <taxon>Magnoliopsida</taxon>
        <taxon>Liliopsida</taxon>
        <taxon>Poales</taxon>
        <taxon>Poaceae</taxon>
        <taxon>BOP clade</taxon>
        <taxon>Oryzoideae</taxon>
        <taxon>Oryzeae</taxon>
        <taxon>Oryzinae</taxon>
        <taxon>Oryza</taxon>
        <taxon>Oryza sativa</taxon>
    </lineage>
</organism>
<dbReference type="InterPro" id="IPR050464">
    <property type="entry name" value="Zeta_carotene_desat/Oxidored"/>
</dbReference>
<reference evidence="2" key="2">
    <citation type="journal article" date="2008" name="Nucleic Acids Res.">
        <title>The rice annotation project database (RAP-DB): 2008 update.</title>
        <authorList>
            <consortium name="The rice annotation project (RAP)"/>
        </authorList>
    </citation>
    <scope>GENOME REANNOTATION</scope>
    <source>
        <strain evidence="2">cv. Nipponbare</strain>
    </source>
</reference>
<dbReference type="PANTHER" id="PTHR42923:SF24">
    <property type="entry name" value="OS04G0560500 PROTEIN"/>
    <property type="match status" value="1"/>
</dbReference>
<proteinExistence type="predicted"/>
<accession>Q0JB26</accession>
<dbReference type="SUPFAM" id="SSF51905">
    <property type="entry name" value="FAD/NAD(P)-binding domain"/>
    <property type="match status" value="1"/>
</dbReference>
<reference evidence="1 2" key="1">
    <citation type="journal article" date="2005" name="Nature">
        <title>The map-based sequence of the rice genome.</title>
        <authorList>
            <consortium name="International rice genome sequencing project (IRGSP)"/>
            <person name="Matsumoto T."/>
            <person name="Wu J."/>
            <person name="Kanamori H."/>
            <person name="Katayose Y."/>
            <person name="Fujisawa M."/>
            <person name="Namiki N."/>
            <person name="Mizuno H."/>
            <person name="Yamamoto K."/>
            <person name="Antonio B.A."/>
            <person name="Baba T."/>
            <person name="Sakata K."/>
            <person name="Nagamura Y."/>
            <person name="Aoki H."/>
            <person name="Arikawa K."/>
            <person name="Arita K."/>
            <person name="Bito T."/>
            <person name="Chiden Y."/>
            <person name="Fujitsuka N."/>
            <person name="Fukunaka R."/>
            <person name="Hamada M."/>
            <person name="Harada C."/>
            <person name="Hayashi A."/>
            <person name="Hijishita S."/>
            <person name="Honda M."/>
            <person name="Hosokawa S."/>
            <person name="Ichikawa Y."/>
            <person name="Idonuma A."/>
            <person name="Iijima M."/>
            <person name="Ikeda M."/>
            <person name="Ikeno M."/>
            <person name="Ito K."/>
            <person name="Ito S."/>
            <person name="Ito T."/>
            <person name="Ito Y."/>
            <person name="Ito Y."/>
            <person name="Iwabuchi A."/>
            <person name="Kamiya K."/>
            <person name="Karasawa W."/>
            <person name="Kurita K."/>
            <person name="Katagiri S."/>
            <person name="Kikuta A."/>
            <person name="Kobayashi H."/>
            <person name="Kobayashi N."/>
            <person name="Machita K."/>
            <person name="Maehara T."/>
            <person name="Masukawa M."/>
            <person name="Mizubayashi T."/>
            <person name="Mukai Y."/>
            <person name="Nagasaki H."/>
            <person name="Nagata Y."/>
            <person name="Naito S."/>
            <person name="Nakashima M."/>
            <person name="Nakama Y."/>
            <person name="Nakamichi Y."/>
            <person name="Nakamura M."/>
            <person name="Meguro A."/>
            <person name="Negishi M."/>
            <person name="Ohta I."/>
            <person name="Ohta T."/>
            <person name="Okamoto M."/>
            <person name="Ono N."/>
            <person name="Saji S."/>
            <person name="Sakaguchi M."/>
            <person name="Sakai K."/>
            <person name="Shibata M."/>
            <person name="Shimokawa T."/>
            <person name="Song J."/>
            <person name="Takazaki Y."/>
            <person name="Terasawa K."/>
            <person name="Tsugane M."/>
            <person name="Tsuji K."/>
            <person name="Ueda S."/>
            <person name="Waki K."/>
            <person name="Yamagata H."/>
            <person name="Yamamoto M."/>
            <person name="Yamamoto S."/>
            <person name="Yamane H."/>
            <person name="Yoshiki S."/>
            <person name="Yoshihara R."/>
            <person name="Yukawa K."/>
            <person name="Zhong H."/>
            <person name="Yano M."/>
            <person name="Yuan Q."/>
            <person name="Ouyang S."/>
            <person name="Liu J."/>
            <person name="Jones K.M."/>
            <person name="Gansberger K."/>
            <person name="Moffat K."/>
            <person name="Hill J."/>
            <person name="Bera J."/>
            <person name="Fadrosh D."/>
            <person name="Jin S."/>
            <person name="Johri S."/>
            <person name="Kim M."/>
            <person name="Overton L."/>
            <person name="Reardon M."/>
            <person name="Tsitrin T."/>
            <person name="Vuong H."/>
            <person name="Weaver B."/>
            <person name="Ciecko A."/>
            <person name="Tallon L."/>
            <person name="Jackson J."/>
            <person name="Pai G."/>
            <person name="Aken S.V."/>
            <person name="Utterback T."/>
            <person name="Reidmuller S."/>
            <person name="Feldblyum T."/>
            <person name="Hsiao J."/>
            <person name="Zismann V."/>
            <person name="Iobst S."/>
            <person name="de Vazeille A.R."/>
            <person name="Buell C.R."/>
            <person name="Ying K."/>
            <person name="Li Y."/>
            <person name="Lu T."/>
            <person name="Huang Y."/>
            <person name="Zhao Q."/>
            <person name="Feng Q."/>
            <person name="Zhang L."/>
            <person name="Zhu J."/>
            <person name="Weng Q."/>
            <person name="Mu J."/>
            <person name="Lu Y."/>
            <person name="Fan D."/>
            <person name="Liu Y."/>
            <person name="Guan J."/>
            <person name="Zhang Y."/>
            <person name="Yu S."/>
            <person name="Liu X."/>
            <person name="Zhang Y."/>
            <person name="Hong G."/>
            <person name="Han B."/>
            <person name="Choisne N."/>
            <person name="Demange N."/>
            <person name="Orjeda G."/>
            <person name="Samain S."/>
            <person name="Cattolico L."/>
            <person name="Pelletier E."/>
            <person name="Couloux A."/>
            <person name="Segurens B."/>
            <person name="Wincker P."/>
            <person name="D'Hont A."/>
            <person name="Scarpelli C."/>
            <person name="Weissenbach J."/>
            <person name="Salanoubat M."/>
            <person name="Quetier F."/>
            <person name="Yu Y."/>
            <person name="Kim H.R."/>
            <person name="Rambo T."/>
            <person name="Currie J."/>
            <person name="Collura K."/>
            <person name="Luo M."/>
            <person name="Yang T."/>
            <person name="Ammiraju J.S.S."/>
            <person name="Engler F."/>
            <person name="Soderlund C."/>
            <person name="Wing R.A."/>
            <person name="Palmer L.E."/>
            <person name="de la Bastide M."/>
            <person name="Spiegel L."/>
            <person name="Nascimento L."/>
            <person name="Zutavern T."/>
            <person name="O'Shaughnessy A."/>
            <person name="Dike S."/>
            <person name="Dedhia N."/>
            <person name="Preston R."/>
            <person name="Balija V."/>
            <person name="McCombie W.R."/>
            <person name="Chow T."/>
            <person name="Chen H."/>
            <person name="Chung M."/>
            <person name="Chen C."/>
            <person name="Shaw J."/>
            <person name="Wu H."/>
            <person name="Hsiao K."/>
            <person name="Chao Y."/>
            <person name="Chu M."/>
            <person name="Cheng C."/>
            <person name="Hour A."/>
            <person name="Lee P."/>
            <person name="Lin S."/>
            <person name="Lin Y."/>
            <person name="Liou J."/>
            <person name="Liu S."/>
            <person name="Hsing Y."/>
            <person name="Raghuvanshi S."/>
            <person name="Mohanty A."/>
            <person name="Bharti A.K."/>
            <person name="Gaur A."/>
            <person name="Gupta V."/>
            <person name="Kumar D."/>
            <person name="Ravi V."/>
            <person name="Vij S."/>
            <person name="Kapur A."/>
            <person name="Khurana P."/>
            <person name="Khurana P."/>
            <person name="Khurana J.P."/>
            <person name="Tyagi A.K."/>
            <person name="Gaikwad K."/>
            <person name="Singh A."/>
            <person name="Dalal V."/>
            <person name="Srivastava S."/>
            <person name="Dixit A."/>
            <person name="Pal A.K."/>
            <person name="Ghazi I.A."/>
            <person name="Yadav M."/>
            <person name="Pandit A."/>
            <person name="Bhargava A."/>
            <person name="Sureshbabu K."/>
            <person name="Batra K."/>
            <person name="Sharma T.R."/>
            <person name="Mohapatra T."/>
            <person name="Singh N.K."/>
            <person name="Messing J."/>
            <person name="Nelson A.B."/>
            <person name="Fuks G."/>
            <person name="Kavchok S."/>
            <person name="Keizer G."/>
            <person name="Linton E."/>
            <person name="Llaca V."/>
            <person name="Song R."/>
            <person name="Tanyolac B."/>
            <person name="Young S."/>
            <person name="Ho-Il K."/>
            <person name="Hahn J.H."/>
            <person name="Sangsakoo G."/>
            <person name="Vanavichit A."/>
            <person name="de Mattos Luiz.A.T."/>
            <person name="Zimmer P.D."/>
            <person name="Malone G."/>
            <person name="Dellagostin O."/>
            <person name="de Oliveira A.C."/>
            <person name="Bevan M."/>
            <person name="Bancroft I."/>
            <person name="Minx P."/>
            <person name="Cordum H."/>
            <person name="Wilson R."/>
            <person name="Cheng Z."/>
            <person name="Jin W."/>
            <person name="Jiang J."/>
            <person name="Leong S.A."/>
            <person name="Iwama H."/>
            <person name="Gojobori T."/>
            <person name="Itoh T."/>
            <person name="Niimura Y."/>
            <person name="Fujii Y."/>
            <person name="Habara T."/>
            <person name="Sakai H."/>
            <person name="Sato Y."/>
            <person name="Wilson G."/>
            <person name="Kumar K."/>
            <person name="McCouch S."/>
            <person name="Juretic N."/>
            <person name="Hoen D."/>
            <person name="Wright S."/>
            <person name="Bruskiewich R."/>
            <person name="Bureau T."/>
            <person name="Miyao A."/>
            <person name="Hirochika H."/>
            <person name="Nishikawa T."/>
            <person name="Kadowaki K."/>
            <person name="Sugiura M."/>
            <person name="Burr B."/>
            <person name="Sasaki T."/>
        </authorList>
    </citation>
    <scope>NUCLEOTIDE SEQUENCE [LARGE SCALE GENOMIC DNA]</scope>
    <source>
        <strain evidence="2">cv. Nipponbare</strain>
    </source>
</reference>
<evidence type="ECO:0000313" key="1">
    <source>
        <dbReference type="EMBL" id="BAF15461.2"/>
    </source>
</evidence>
<dbReference type="InterPro" id="IPR036188">
    <property type="entry name" value="FAD/NAD-bd_sf"/>
</dbReference>
<protein>
    <submittedName>
        <fullName evidence="1">Os04g0560500 protein</fullName>
    </submittedName>
</protein>
<dbReference type="Pfam" id="PF13450">
    <property type="entry name" value="NAD_binding_8"/>
    <property type="match status" value="1"/>
</dbReference>
<name>Q0JB26_ORYSJ</name>
<dbReference type="AlphaFoldDB" id="Q0JB26"/>
<dbReference type="KEGG" id="dosa:Os04g0560500"/>
<dbReference type="Gene3D" id="3.50.50.60">
    <property type="entry name" value="FAD/NAD(P)-binding domain"/>
    <property type="match status" value="1"/>
</dbReference>
<evidence type="ECO:0000313" key="2">
    <source>
        <dbReference type="Proteomes" id="UP000000763"/>
    </source>
</evidence>
<sequence length="221" mass="24173">MCWCAPIATAPVAGGRFPPPSLRCRRRRGRSVRADASPEPVDTQRKKVAVAGAGWAGLAAAHHLVKQGYEVTLLGAESGPTEEIGLRGFWYPYRNIFSLVDELGISPFTGWTKAAYYSSQGLAENSDFLLCRGEVEDIIFSPWLKSLELQGLKFHGNRVPTSLAINKDTACISGIVCGEEVHEADAFVLANGLSSLQYIIKNRYIQVTEVVTARILGLFHH</sequence>
<dbReference type="EMBL" id="AP008210">
    <property type="protein sequence ID" value="BAF15461.2"/>
    <property type="molecule type" value="Genomic_DNA"/>
</dbReference>
<dbReference type="Proteomes" id="UP000000763">
    <property type="component" value="Chromosome 4"/>
</dbReference>
<gene>
    <name evidence="1" type="ordered locus">Os04g0560500</name>
</gene>
<dbReference type="PANTHER" id="PTHR42923">
    <property type="entry name" value="PROTOPORPHYRINOGEN OXIDASE"/>
    <property type="match status" value="1"/>
</dbReference>